<dbReference type="PANTHER" id="PTHR33121:SF76">
    <property type="entry name" value="SIGNALING PROTEIN"/>
    <property type="match status" value="1"/>
</dbReference>
<dbReference type="InterPro" id="IPR050706">
    <property type="entry name" value="Cyclic-di-GMP_PDE-like"/>
</dbReference>
<dbReference type="SUPFAM" id="SSF141868">
    <property type="entry name" value="EAL domain-like"/>
    <property type="match status" value="1"/>
</dbReference>
<name>A0ABX0PR25_9GAMM</name>
<dbReference type="EMBL" id="JAAQTO010000025">
    <property type="protein sequence ID" value="NIC05809.1"/>
    <property type="molecule type" value="Genomic_DNA"/>
</dbReference>
<sequence>MACREAQELRAIFEGEQLTPYFQPIVDVGRQRVHGYEALIRGPEGAGLHSPLAL</sequence>
<gene>
    <name evidence="2" type="ORF">HBJ55_10265</name>
</gene>
<dbReference type="Gene3D" id="3.20.20.450">
    <property type="entry name" value="EAL domain"/>
    <property type="match status" value="1"/>
</dbReference>
<evidence type="ECO:0000313" key="3">
    <source>
        <dbReference type="Proteomes" id="UP001318321"/>
    </source>
</evidence>
<keyword evidence="3" id="KW-1185">Reference proteome</keyword>
<evidence type="ECO:0000313" key="2">
    <source>
        <dbReference type="EMBL" id="NIC05809.1"/>
    </source>
</evidence>
<proteinExistence type="predicted"/>
<evidence type="ECO:0000259" key="1">
    <source>
        <dbReference type="PROSITE" id="PS50883"/>
    </source>
</evidence>
<reference evidence="2 3" key="1">
    <citation type="submission" date="2020-03" db="EMBL/GenBank/DDBJ databases">
        <title>Identification of Halomonas strains.</title>
        <authorList>
            <person name="Xiao Z."/>
            <person name="Dong F."/>
            <person name="Wang Z."/>
            <person name="Zhao J.-Y."/>
        </authorList>
    </citation>
    <scope>NUCLEOTIDE SEQUENCE [LARGE SCALE GENOMIC DNA]</scope>
    <source>
        <strain evidence="2 3">DX6</strain>
    </source>
</reference>
<dbReference type="Proteomes" id="UP001318321">
    <property type="component" value="Unassembled WGS sequence"/>
</dbReference>
<dbReference type="PROSITE" id="PS50883">
    <property type="entry name" value="EAL"/>
    <property type="match status" value="1"/>
</dbReference>
<feature type="non-terminal residue" evidence="2">
    <location>
        <position position="54"/>
    </location>
</feature>
<dbReference type="InterPro" id="IPR035919">
    <property type="entry name" value="EAL_sf"/>
</dbReference>
<protein>
    <submittedName>
        <fullName evidence="2">EAL domain-containing protein</fullName>
    </submittedName>
</protein>
<dbReference type="PANTHER" id="PTHR33121">
    <property type="entry name" value="CYCLIC DI-GMP PHOSPHODIESTERASE PDEF"/>
    <property type="match status" value="1"/>
</dbReference>
<organism evidence="2 3">
    <name type="scientific">Billgrantia bachuensis</name>
    <dbReference type="NCBI Taxonomy" id="2717286"/>
    <lineage>
        <taxon>Bacteria</taxon>
        <taxon>Pseudomonadati</taxon>
        <taxon>Pseudomonadota</taxon>
        <taxon>Gammaproteobacteria</taxon>
        <taxon>Oceanospirillales</taxon>
        <taxon>Halomonadaceae</taxon>
        <taxon>Billgrantia</taxon>
    </lineage>
</organism>
<accession>A0ABX0PR25</accession>
<comment type="caution">
    <text evidence="2">The sequence shown here is derived from an EMBL/GenBank/DDBJ whole genome shotgun (WGS) entry which is preliminary data.</text>
</comment>
<feature type="domain" description="EAL" evidence="1">
    <location>
        <begin position="2"/>
        <end position="54"/>
    </location>
</feature>
<dbReference type="InterPro" id="IPR001633">
    <property type="entry name" value="EAL_dom"/>
</dbReference>